<feature type="region of interest" description="Disordered" evidence="1">
    <location>
        <begin position="252"/>
        <end position="297"/>
    </location>
</feature>
<protein>
    <submittedName>
        <fullName evidence="2">Uncharacterized protein</fullName>
    </submittedName>
</protein>
<reference evidence="2" key="1">
    <citation type="submission" date="2020-01" db="EMBL/GenBank/DDBJ databases">
        <authorList>
            <person name="Meier V. D."/>
            <person name="Meier V D."/>
        </authorList>
    </citation>
    <scope>NUCLEOTIDE SEQUENCE</scope>
    <source>
        <strain evidence="2">HLG_WM_MAG_02</strain>
    </source>
</reference>
<name>A0A6S6SN78_9BACT</name>
<evidence type="ECO:0000256" key="1">
    <source>
        <dbReference type="SAM" id="MobiDB-lite"/>
    </source>
</evidence>
<proteinExistence type="predicted"/>
<gene>
    <name evidence="2" type="ORF">HELGO_WM12465</name>
</gene>
<feature type="compositionally biased region" description="Polar residues" evidence="1">
    <location>
        <begin position="274"/>
        <end position="285"/>
    </location>
</feature>
<dbReference type="EMBL" id="CACVAZ010000033">
    <property type="protein sequence ID" value="CAA6806817.1"/>
    <property type="molecule type" value="Genomic_DNA"/>
</dbReference>
<sequence>MGTKVEDITGIVWDNELTEPKATEPEALKPLGREYSTQEKSYLRSLGTRIGRFEDPERISLATKALSSGATPATLGALIGGLQREEVAEKKEQALTLDRKKISQNIVKKWAGLETAGKHLESLMDNYDSSNVGAIDSMDSVQWVKRQFGIGDTEKRSNHDAAISGIESSLKDAFGFGANYALNEQALMRKYMPTISDGEESYKNQIYTSAKNLKKELSSKINMQNLAGYESKDLKNMLGKLDSLIVKADGFRGNNKEEKSPKPTKLRSLRQEPKPTSTPNQATTMSREEKIKLLQDL</sequence>
<organism evidence="2">
    <name type="scientific">uncultured Sulfurovum sp</name>
    <dbReference type="NCBI Taxonomy" id="269237"/>
    <lineage>
        <taxon>Bacteria</taxon>
        <taxon>Pseudomonadati</taxon>
        <taxon>Campylobacterota</taxon>
        <taxon>Epsilonproteobacteria</taxon>
        <taxon>Campylobacterales</taxon>
        <taxon>Sulfurovaceae</taxon>
        <taxon>Sulfurovum</taxon>
        <taxon>environmental samples</taxon>
    </lineage>
</organism>
<dbReference type="AlphaFoldDB" id="A0A6S6SN78"/>
<evidence type="ECO:0000313" key="2">
    <source>
        <dbReference type="EMBL" id="CAA6806817.1"/>
    </source>
</evidence>
<accession>A0A6S6SN78</accession>
<feature type="compositionally biased region" description="Basic and acidic residues" evidence="1">
    <location>
        <begin position="286"/>
        <end position="297"/>
    </location>
</feature>